<evidence type="ECO:0000313" key="2">
    <source>
        <dbReference type="EMBL" id="MCM1992416.1"/>
    </source>
</evidence>
<comment type="caution">
    <text evidence="2">The sequence shown here is derived from an EMBL/GenBank/DDBJ whole genome shotgun (WGS) entry which is preliminary data.</text>
</comment>
<evidence type="ECO:0000259" key="1">
    <source>
        <dbReference type="Pfam" id="PF08349"/>
    </source>
</evidence>
<organism evidence="2 3">
    <name type="scientific">Oceanirhabdus seepicola</name>
    <dbReference type="NCBI Taxonomy" id="2828781"/>
    <lineage>
        <taxon>Bacteria</taxon>
        <taxon>Bacillati</taxon>
        <taxon>Bacillota</taxon>
        <taxon>Clostridia</taxon>
        <taxon>Eubacteriales</taxon>
        <taxon>Clostridiaceae</taxon>
        <taxon>Oceanirhabdus</taxon>
    </lineage>
</organism>
<keyword evidence="3" id="KW-1185">Reference proteome</keyword>
<protein>
    <submittedName>
        <fullName evidence="2">DUF1722 domain-containing protein</fullName>
    </submittedName>
</protein>
<accession>A0A9J6PCC3</accession>
<reference evidence="2" key="1">
    <citation type="journal article" date="2021" name="mSystems">
        <title>Bacteria and Archaea Synergistically Convert Glycine Betaine to Biogenic Methane in the Formosa Cold Seep of the South China Sea.</title>
        <authorList>
            <person name="Li L."/>
            <person name="Zhang W."/>
            <person name="Zhang S."/>
            <person name="Song L."/>
            <person name="Sun Q."/>
            <person name="Zhang H."/>
            <person name="Xiang H."/>
            <person name="Dong X."/>
        </authorList>
    </citation>
    <scope>NUCLEOTIDE SEQUENCE</scope>
    <source>
        <strain evidence="2">ZWT</strain>
    </source>
</reference>
<gene>
    <name evidence="2" type="ORF">KDK92_22110</name>
</gene>
<dbReference type="InterPro" id="IPR007553">
    <property type="entry name" value="2-thiour_desulf"/>
</dbReference>
<feature type="domain" description="DUF1722" evidence="1">
    <location>
        <begin position="195"/>
        <end position="311"/>
    </location>
</feature>
<dbReference type="PANTHER" id="PTHR30087:SF0">
    <property type="entry name" value="INNER MEMBRANE PROTEIN"/>
    <property type="match status" value="1"/>
</dbReference>
<reference evidence="2" key="2">
    <citation type="submission" date="2021-04" db="EMBL/GenBank/DDBJ databases">
        <authorList>
            <person name="Dong X."/>
        </authorList>
    </citation>
    <scope>NUCLEOTIDE SEQUENCE</scope>
    <source>
        <strain evidence="2">ZWT</strain>
    </source>
</reference>
<proteinExistence type="predicted"/>
<dbReference type="RefSeq" id="WP_250861582.1">
    <property type="nucleotide sequence ID" value="NZ_JAGSOJ010000006.1"/>
</dbReference>
<dbReference type="Pfam" id="PF08349">
    <property type="entry name" value="DUF1722"/>
    <property type="match status" value="1"/>
</dbReference>
<dbReference type="PANTHER" id="PTHR30087">
    <property type="entry name" value="INNER MEMBRANE PROTEIN"/>
    <property type="match status" value="1"/>
</dbReference>
<dbReference type="EMBL" id="JAGSOJ010000006">
    <property type="protein sequence ID" value="MCM1992416.1"/>
    <property type="molecule type" value="Genomic_DNA"/>
</dbReference>
<evidence type="ECO:0000313" key="3">
    <source>
        <dbReference type="Proteomes" id="UP001056429"/>
    </source>
</evidence>
<dbReference type="InterPro" id="IPR013560">
    <property type="entry name" value="DUF1722"/>
</dbReference>
<dbReference type="Pfam" id="PF04463">
    <property type="entry name" value="2-thiour_desulf"/>
    <property type="match status" value="1"/>
</dbReference>
<dbReference type="AlphaFoldDB" id="A0A9J6PCC3"/>
<name>A0A9J6PCC3_9CLOT</name>
<sequence>MRKFDENNKPVIVVSKCLNFDRCRYNGDGEKNKFVENLKNYVIFKPICPEVEIGLPTPRKPIRLVSDHNNIIKLLQPQTGNDYSELMYEYADSLCQKLGEVDGFILKTRSPSCGIKDVKIYSGIEKGATSKKGRGIVGGKISQSYNRTPIEDDGRLKNFKIREDFLTKVYTLKDFQNLKKEKSLDKLKEFHKNNKLLLMSYHAGKLSELGKILGKGCKENLEESYKDYEEGLVIALSKNSRYKSNINVLNKCLGYFSSDISMEERKFILELIDNFKDKRIPLSVPMNVIKSYVVRFNIKNLMNQSFFEPYPSGLIEVTDSGKGRE</sequence>
<dbReference type="Proteomes" id="UP001056429">
    <property type="component" value="Unassembled WGS sequence"/>
</dbReference>